<name>A0A1H4V6Z1_PSEAG</name>
<dbReference type="Proteomes" id="UP000242849">
    <property type="component" value="Unassembled WGS sequence"/>
</dbReference>
<protein>
    <submittedName>
        <fullName evidence="2">Heme-binding protein A (HasA)</fullName>
    </submittedName>
</protein>
<accession>A0A1H4V6Z1</accession>
<dbReference type="RefSeq" id="WP_090378411.1">
    <property type="nucleotide sequence ID" value="NZ_CP156749.1"/>
</dbReference>
<dbReference type="GO" id="GO:0005509">
    <property type="term" value="F:calcium ion binding"/>
    <property type="evidence" value="ECO:0007669"/>
    <property type="project" value="InterPro"/>
</dbReference>
<dbReference type="InterPro" id="IPR036912">
    <property type="entry name" value="HasA_haem-bd_sf"/>
</dbReference>
<dbReference type="OrthoDB" id="6298835at2"/>
<evidence type="ECO:0000256" key="1">
    <source>
        <dbReference type="ARBA" id="ARBA00022837"/>
    </source>
</evidence>
<dbReference type="InterPro" id="IPR010495">
    <property type="entry name" value="HasA_haem-bd"/>
</dbReference>
<keyword evidence="1" id="KW-0106">Calcium</keyword>
<reference evidence="3" key="1">
    <citation type="submission" date="2016-10" db="EMBL/GenBank/DDBJ databases">
        <authorList>
            <person name="Varghese N."/>
            <person name="Submissions S."/>
        </authorList>
    </citation>
    <scope>NUCLEOTIDE SEQUENCE [LARGE SCALE GENOMIC DNA]</scope>
    <source>
        <strain evidence="3">DSM 12111</strain>
    </source>
</reference>
<dbReference type="InterPro" id="IPR001343">
    <property type="entry name" value="Hemolysn_Ca-bd"/>
</dbReference>
<proteinExistence type="predicted"/>
<dbReference type="AlphaFoldDB" id="A0A1H4V6Z1"/>
<keyword evidence="3" id="KW-1185">Reference proteome</keyword>
<gene>
    <name evidence="2" type="ORF">SAMN05421553_1409</name>
</gene>
<dbReference type="EMBL" id="FNSC01000001">
    <property type="protein sequence ID" value="SEC76650.1"/>
    <property type="molecule type" value="Genomic_DNA"/>
</dbReference>
<dbReference type="Gene3D" id="3.30.1500.10">
    <property type="entry name" value="Haem-binding HasA"/>
    <property type="match status" value="1"/>
</dbReference>
<organism evidence="2 3">
    <name type="scientific">Pseudomonas anguilliseptica</name>
    <dbReference type="NCBI Taxonomy" id="53406"/>
    <lineage>
        <taxon>Bacteria</taxon>
        <taxon>Pseudomonadati</taxon>
        <taxon>Pseudomonadota</taxon>
        <taxon>Gammaproteobacteria</taxon>
        <taxon>Pseudomonadales</taxon>
        <taxon>Pseudomonadaceae</taxon>
        <taxon>Pseudomonas</taxon>
    </lineage>
</organism>
<dbReference type="STRING" id="53406.SAMN05421553_1409"/>
<sequence>MAISIQLNSAVGKDLSFAGYLADYQSSFAASSGQWGGFNSWNPFATSGSQYAQGEGSVFNSGNTDLQGFIAGGDLQYTLFSAPSHTFYGTLNTLEFGHGLQGVSPRSFVQSDIVISNLGLSSAKSEGRAGDVHEIVYGLMKPQDSASGGISHLLDYLNSNQLNLVAGAGNDTLQGYSQNDVLTGGTGVDTFYFGLYGSATSFGNDTVSDYAAGEKIQVSNAIYADYSAFSSAGGSVSESAGNTIIDTNGHGTITLAGVTSFDLADLQFV</sequence>
<dbReference type="InterPro" id="IPR011049">
    <property type="entry name" value="Serralysin-like_metalloprot_C"/>
</dbReference>
<dbReference type="Pfam" id="PF06438">
    <property type="entry name" value="HasA"/>
    <property type="match status" value="1"/>
</dbReference>
<dbReference type="Pfam" id="PF00353">
    <property type="entry name" value="HemolysinCabind"/>
    <property type="match status" value="1"/>
</dbReference>
<dbReference type="SUPFAM" id="SSF51120">
    <property type="entry name" value="beta-Roll"/>
    <property type="match status" value="1"/>
</dbReference>
<dbReference type="SUPFAM" id="SSF54621">
    <property type="entry name" value="Heme-binding protein A (HasA)"/>
    <property type="match status" value="1"/>
</dbReference>
<evidence type="ECO:0000313" key="3">
    <source>
        <dbReference type="Proteomes" id="UP000242849"/>
    </source>
</evidence>
<evidence type="ECO:0000313" key="2">
    <source>
        <dbReference type="EMBL" id="SEC76650.1"/>
    </source>
</evidence>